<evidence type="ECO:0000313" key="7">
    <source>
        <dbReference type="EMBL" id="AKO94156.1"/>
    </source>
</evidence>
<dbReference type="SUPFAM" id="SSF109755">
    <property type="entry name" value="PhoU-like"/>
    <property type="match status" value="1"/>
</dbReference>
<name>A0A1X7CY78_9BACI</name>
<accession>A0A0H4KMS8</accession>
<dbReference type="InterPro" id="IPR026022">
    <property type="entry name" value="PhoU_dom"/>
</dbReference>
<keyword evidence="8" id="KW-1185">Reference proteome</keyword>
<dbReference type="InterPro" id="IPR038078">
    <property type="entry name" value="PhoU-like_sf"/>
</dbReference>
<organism evidence="7 8">
    <name type="scientific">Priestia filamentosa</name>
    <dbReference type="NCBI Taxonomy" id="1402861"/>
    <lineage>
        <taxon>Bacteria</taxon>
        <taxon>Bacillati</taxon>
        <taxon>Bacillota</taxon>
        <taxon>Bacilli</taxon>
        <taxon>Bacillales</taxon>
        <taxon>Bacillaceae</taxon>
        <taxon>Priestia</taxon>
    </lineage>
</organism>
<evidence type="ECO:0000256" key="1">
    <source>
        <dbReference type="ARBA" id="ARBA00004651"/>
    </source>
</evidence>
<reference evidence="8" key="2">
    <citation type="submission" date="2015-06" db="EMBL/GenBank/DDBJ databases">
        <title>Genome Sequence of Bacillus endophyticus and Analysis of its Companion Mechanism in the Ketogulonigenium vulgare-Bacillus strain Consortium.</title>
        <authorList>
            <person name="Jia N."/>
            <person name="Du J."/>
            <person name="Ding M.-Z."/>
            <person name="Gao F."/>
            <person name="Yuan Y.-J."/>
        </authorList>
    </citation>
    <scope>NUCLEOTIDE SEQUENCE [LARGE SCALE GENOMIC DNA]</scope>
    <source>
        <strain evidence="8">Hbe603</strain>
    </source>
</reference>
<dbReference type="Proteomes" id="UP000036202">
    <property type="component" value="Chromosome"/>
</dbReference>
<evidence type="ECO:0000256" key="3">
    <source>
        <dbReference type="ARBA" id="ARBA00022692"/>
    </source>
</evidence>
<dbReference type="OrthoDB" id="9763003at2"/>
<feature type="domain" description="PhoU" evidence="6">
    <location>
        <begin position="348"/>
        <end position="435"/>
    </location>
</feature>
<dbReference type="NCBIfam" id="NF037997">
    <property type="entry name" value="Na_Pi_symport"/>
    <property type="match status" value="1"/>
</dbReference>
<dbReference type="InterPro" id="IPR003841">
    <property type="entry name" value="Na/Pi_transpt"/>
</dbReference>
<proteinExistence type="predicted"/>
<dbReference type="EMBL" id="CP011974">
    <property type="protein sequence ID" value="AKO94156.1"/>
    <property type="molecule type" value="Genomic_DNA"/>
</dbReference>
<dbReference type="Gene3D" id="1.20.58.220">
    <property type="entry name" value="Phosphate transport system protein phou homolog 2, domain 2"/>
    <property type="match status" value="1"/>
</dbReference>
<dbReference type="KEGG" id="beo:BEH_19915"/>
<dbReference type="Pfam" id="PF02690">
    <property type="entry name" value="Na_Pi_cotrans"/>
    <property type="match status" value="1"/>
</dbReference>
<sequence>MDVTLQKQIFEFIGGLGLFVFAITYLGEGLQKSTGERLRKVIDTFTSNPIIGVFAGMISTILVQSSSGMIIIVLGLVSARFMTLRQAIGVIMGANIGTTLTAFIIGINFSSYFLPALAVGSMLIVFFYSKKVHYIGQVIFGFGALFLGLELMGDGMREIVSLDIFQDFILNMGNNPFFGVSMGTIFTAVVQKSSVSIGVLQELYKQDSISLTAALPVLFGANIGTTVTVVLASLSASVLAKRAALTHVLLNVSGTIVFLVFLPVFTAFISVVQVSFHLNGAITIAVAHAVFNIFNTLLWLPFVGVLVYLVTKAFPERNTFVTQNQGYLDRQFIEQAPTVALSQVQKEIIEMSHLLLKNFVQAYSYLSTRDRIHAQEVVNLMEILENKERKIKAYFLLLSENALSTLESEDYFRLQEEVHYLKRIGAHCENITEFVDYQLANKVFFTNEASSDLEEMFQSTSKALSETIKALESKNIKSARGVLEIEDRIDRMERVLRKKHILRLNKGECSGAASILFVDIINNLERIGDYAEKLSQHILEQNNS</sequence>
<evidence type="ECO:0000313" key="8">
    <source>
        <dbReference type="Proteomes" id="UP000036202"/>
    </source>
</evidence>
<comment type="subcellular location">
    <subcellularLocation>
        <location evidence="1">Cell membrane</location>
        <topology evidence="1">Multi-pass membrane protein</topology>
    </subcellularLocation>
</comment>
<dbReference type="AlphaFoldDB" id="A0A1X7CY78"/>
<keyword evidence="5" id="KW-0472">Membrane</keyword>
<accession>A0A1X7CY78</accession>
<dbReference type="GO" id="GO:0005436">
    <property type="term" value="F:sodium:phosphate symporter activity"/>
    <property type="evidence" value="ECO:0007669"/>
    <property type="project" value="InterPro"/>
</dbReference>
<dbReference type="Pfam" id="PF01895">
    <property type="entry name" value="PhoU"/>
    <property type="match status" value="2"/>
</dbReference>
<evidence type="ECO:0000256" key="2">
    <source>
        <dbReference type="ARBA" id="ARBA00022475"/>
    </source>
</evidence>
<keyword evidence="3" id="KW-0812">Transmembrane</keyword>
<dbReference type="PANTHER" id="PTHR10010">
    <property type="entry name" value="SOLUTE CARRIER FAMILY 34 SODIUM PHOSPHATE , MEMBER 2-RELATED"/>
    <property type="match status" value="1"/>
</dbReference>
<dbReference type="GO" id="GO:0044341">
    <property type="term" value="P:sodium-dependent phosphate transport"/>
    <property type="evidence" value="ECO:0007669"/>
    <property type="project" value="InterPro"/>
</dbReference>
<dbReference type="PANTHER" id="PTHR10010:SF46">
    <property type="entry name" value="SODIUM-DEPENDENT PHOSPHATE TRANSPORT PROTEIN 2B"/>
    <property type="match status" value="1"/>
</dbReference>
<dbReference type="GeneID" id="93699895"/>
<evidence type="ECO:0000256" key="5">
    <source>
        <dbReference type="ARBA" id="ARBA00023136"/>
    </source>
</evidence>
<dbReference type="PATRIC" id="fig|135735.6.peg.4217"/>
<gene>
    <name evidence="7" type="ORF">BEH_19915</name>
</gene>
<evidence type="ECO:0000256" key="4">
    <source>
        <dbReference type="ARBA" id="ARBA00022989"/>
    </source>
</evidence>
<evidence type="ECO:0000259" key="6">
    <source>
        <dbReference type="Pfam" id="PF01895"/>
    </source>
</evidence>
<dbReference type="RefSeq" id="WP_040056806.1">
    <property type="nucleotide sequence ID" value="NZ_CP011974.1"/>
</dbReference>
<feature type="domain" description="PhoU" evidence="6">
    <location>
        <begin position="453"/>
        <end position="536"/>
    </location>
</feature>
<keyword evidence="2" id="KW-1003">Cell membrane</keyword>
<reference evidence="7 8" key="1">
    <citation type="journal article" date="2015" name="PLoS ONE">
        <title>Genome Sequence of Bacillus endophyticus and Analysis of Its Companion Mechanism in the Ketogulonigenium vulgare-Bacillus Strain Consortium.</title>
        <authorList>
            <person name="Jia N."/>
            <person name="Du J."/>
            <person name="Ding M.Z."/>
            <person name="Gao F."/>
            <person name="Yuan Y.J."/>
        </authorList>
    </citation>
    <scope>NUCLEOTIDE SEQUENCE [LARGE SCALE GENOMIC DNA]</scope>
    <source>
        <strain evidence="7 8">Hbe603</strain>
    </source>
</reference>
<dbReference type="GO" id="GO:0005886">
    <property type="term" value="C:plasma membrane"/>
    <property type="evidence" value="ECO:0007669"/>
    <property type="project" value="UniProtKB-SubCell"/>
</dbReference>
<keyword evidence="4" id="KW-1133">Transmembrane helix</keyword>
<protein>
    <submittedName>
        <fullName evidence="7">Sodium-dependent phosphate transporter</fullName>
    </submittedName>
</protein>